<evidence type="ECO:0000256" key="4">
    <source>
        <dbReference type="ARBA" id="ARBA00022692"/>
    </source>
</evidence>
<dbReference type="InterPro" id="IPR000515">
    <property type="entry name" value="MetI-like"/>
</dbReference>
<accession>A0A7C1B9I7</accession>
<proteinExistence type="inferred from homology"/>
<keyword evidence="4 7" id="KW-0812">Transmembrane</keyword>
<evidence type="ECO:0000256" key="3">
    <source>
        <dbReference type="ARBA" id="ARBA00022475"/>
    </source>
</evidence>
<feature type="transmembrane region" description="Helical" evidence="7">
    <location>
        <begin position="116"/>
        <end position="136"/>
    </location>
</feature>
<dbReference type="AlphaFoldDB" id="A0A7C1B9I7"/>
<name>A0A7C1B9I7_UNCW3</name>
<feature type="domain" description="ABC transmembrane type-1" evidence="8">
    <location>
        <begin position="54"/>
        <end position="232"/>
    </location>
</feature>
<gene>
    <name evidence="9" type="ORF">ENG67_00595</name>
</gene>
<dbReference type="PANTHER" id="PTHR30151">
    <property type="entry name" value="ALKANE SULFONATE ABC TRANSPORTER-RELATED, MEMBRANE SUBUNIT"/>
    <property type="match status" value="1"/>
</dbReference>
<comment type="similarity">
    <text evidence="7">Belongs to the binding-protein-dependent transport system permease family.</text>
</comment>
<protein>
    <submittedName>
        <fullName evidence="9">ABC transporter permease</fullName>
    </submittedName>
</protein>
<dbReference type="Gene3D" id="1.10.3720.10">
    <property type="entry name" value="MetI-like"/>
    <property type="match status" value="1"/>
</dbReference>
<organism evidence="9">
    <name type="scientific">candidate division WOR-3 bacterium</name>
    <dbReference type="NCBI Taxonomy" id="2052148"/>
    <lineage>
        <taxon>Bacteria</taxon>
        <taxon>Bacteria division WOR-3</taxon>
    </lineage>
</organism>
<dbReference type="PANTHER" id="PTHR30151:SF20">
    <property type="entry name" value="ABC TRANSPORTER PERMEASE PROTEIN HI_0355-RELATED"/>
    <property type="match status" value="1"/>
</dbReference>
<feature type="transmembrane region" description="Helical" evidence="7">
    <location>
        <begin position="168"/>
        <end position="191"/>
    </location>
</feature>
<feature type="transmembrane region" description="Helical" evidence="7">
    <location>
        <begin position="211"/>
        <end position="237"/>
    </location>
</feature>
<feature type="transmembrane region" description="Helical" evidence="7">
    <location>
        <begin position="61"/>
        <end position="81"/>
    </location>
</feature>
<dbReference type="EMBL" id="DRBW01000023">
    <property type="protein sequence ID" value="HDM89691.1"/>
    <property type="molecule type" value="Genomic_DNA"/>
</dbReference>
<dbReference type="GO" id="GO:0005886">
    <property type="term" value="C:plasma membrane"/>
    <property type="evidence" value="ECO:0007669"/>
    <property type="project" value="UniProtKB-SubCell"/>
</dbReference>
<dbReference type="GO" id="GO:0055085">
    <property type="term" value="P:transmembrane transport"/>
    <property type="evidence" value="ECO:0007669"/>
    <property type="project" value="InterPro"/>
</dbReference>
<dbReference type="PROSITE" id="PS50928">
    <property type="entry name" value="ABC_TM1"/>
    <property type="match status" value="1"/>
</dbReference>
<keyword evidence="2 7" id="KW-0813">Transport</keyword>
<dbReference type="CDD" id="cd06261">
    <property type="entry name" value="TM_PBP2"/>
    <property type="match status" value="1"/>
</dbReference>
<feature type="transmembrane region" description="Helical" evidence="7">
    <location>
        <begin position="88"/>
        <end position="110"/>
    </location>
</feature>
<dbReference type="InterPro" id="IPR035906">
    <property type="entry name" value="MetI-like_sf"/>
</dbReference>
<evidence type="ECO:0000256" key="6">
    <source>
        <dbReference type="ARBA" id="ARBA00023136"/>
    </source>
</evidence>
<evidence type="ECO:0000256" key="7">
    <source>
        <dbReference type="RuleBase" id="RU363032"/>
    </source>
</evidence>
<keyword evidence="6 7" id="KW-0472">Membrane</keyword>
<comment type="subcellular location">
    <subcellularLocation>
        <location evidence="1 7">Cell membrane</location>
        <topology evidence="1 7">Multi-pass membrane protein</topology>
    </subcellularLocation>
</comment>
<keyword evidence="3" id="KW-1003">Cell membrane</keyword>
<feature type="transmembrane region" description="Helical" evidence="7">
    <location>
        <begin position="6"/>
        <end position="26"/>
    </location>
</feature>
<evidence type="ECO:0000259" key="8">
    <source>
        <dbReference type="PROSITE" id="PS50928"/>
    </source>
</evidence>
<evidence type="ECO:0000256" key="1">
    <source>
        <dbReference type="ARBA" id="ARBA00004651"/>
    </source>
</evidence>
<dbReference type="Proteomes" id="UP000885931">
    <property type="component" value="Unassembled WGS sequence"/>
</dbReference>
<dbReference type="Pfam" id="PF00528">
    <property type="entry name" value="BPD_transp_1"/>
    <property type="match status" value="1"/>
</dbReference>
<dbReference type="SUPFAM" id="SSF161098">
    <property type="entry name" value="MetI-like"/>
    <property type="match status" value="1"/>
</dbReference>
<evidence type="ECO:0000313" key="9">
    <source>
        <dbReference type="EMBL" id="HDM89691.1"/>
    </source>
</evidence>
<comment type="caution">
    <text evidence="9">The sequence shown here is derived from an EMBL/GenBank/DDBJ whole genome shotgun (WGS) entry which is preliminary data.</text>
</comment>
<sequence length="255" mass="28999">MDRRNFYPALILLVLIAVWEFLVRVFDVPFYILPPPSGIFQTFASNFSLLLRHTLVTLEEIVLGILLALALAFPLALVMFFRKSLERAFYPLLIASQAIPVFALAPLFVYWFGYSILSKVLMAALIVFFPITLNLLQGIRDADRDLVDLLWVAGATRWQILWKIRFPWALPFLFAGLKIGVSVSTIGAVIGEWVGAERGLGYLMLHANAQLRISLIFASILILSAIGLALFYGVELLERVFLPWKRRERKWEEKG</sequence>
<evidence type="ECO:0000256" key="5">
    <source>
        <dbReference type="ARBA" id="ARBA00022989"/>
    </source>
</evidence>
<keyword evidence="5 7" id="KW-1133">Transmembrane helix</keyword>
<evidence type="ECO:0000256" key="2">
    <source>
        <dbReference type="ARBA" id="ARBA00022448"/>
    </source>
</evidence>
<reference evidence="9" key="1">
    <citation type="journal article" date="2020" name="mSystems">
        <title>Genome- and Community-Level Interaction Insights into Carbon Utilization and Element Cycling Functions of Hydrothermarchaeota in Hydrothermal Sediment.</title>
        <authorList>
            <person name="Zhou Z."/>
            <person name="Liu Y."/>
            <person name="Xu W."/>
            <person name="Pan J."/>
            <person name="Luo Z.H."/>
            <person name="Li M."/>
        </authorList>
    </citation>
    <scope>NUCLEOTIDE SEQUENCE [LARGE SCALE GENOMIC DNA]</scope>
    <source>
        <strain evidence="9">HyVt-237</strain>
    </source>
</reference>